<evidence type="ECO:0000256" key="9">
    <source>
        <dbReference type="ARBA" id="ARBA00022989"/>
    </source>
</evidence>
<evidence type="ECO:0000256" key="1">
    <source>
        <dbReference type="ARBA" id="ARBA00004128"/>
    </source>
</evidence>
<feature type="transmembrane region" description="Helical" evidence="12">
    <location>
        <begin position="433"/>
        <end position="451"/>
    </location>
</feature>
<dbReference type="InterPro" id="IPR044880">
    <property type="entry name" value="NCX_ion-bd_dom_sf"/>
</dbReference>
<comment type="caution">
    <text evidence="12">Lacks conserved residue(s) required for the propagation of feature annotation.</text>
</comment>
<feature type="domain" description="Sodium/calcium exchanger membrane region" evidence="14">
    <location>
        <begin position="113"/>
        <end position="276"/>
    </location>
</feature>
<keyword evidence="4 12" id="KW-0050">Antiport</keyword>
<evidence type="ECO:0000256" key="7">
    <source>
        <dbReference type="ARBA" id="ARBA00022692"/>
    </source>
</evidence>
<dbReference type="AlphaFoldDB" id="A0A5N6L2Y9"/>
<evidence type="ECO:0000313" key="15">
    <source>
        <dbReference type="EMBL" id="KAB8446239.1"/>
    </source>
</evidence>
<dbReference type="InterPro" id="IPR004837">
    <property type="entry name" value="NaCa_Exmemb"/>
</dbReference>
<feature type="transmembrane region" description="Helical" evidence="12">
    <location>
        <begin position="457"/>
        <end position="477"/>
    </location>
</feature>
<feature type="transmembrane region" description="Helical" evidence="12">
    <location>
        <begin position="400"/>
        <end position="421"/>
    </location>
</feature>
<feature type="transmembrane region" description="Helical" evidence="12">
    <location>
        <begin position="363"/>
        <end position="380"/>
    </location>
</feature>
<feature type="transmembrane region" description="Helical" evidence="12">
    <location>
        <begin position="329"/>
        <end position="351"/>
    </location>
</feature>
<dbReference type="PANTHER" id="PTHR31503">
    <property type="entry name" value="VACUOLAR CALCIUM ION TRANSPORTER"/>
    <property type="match status" value="1"/>
</dbReference>
<keyword evidence="11 12" id="KW-0472">Membrane</keyword>
<evidence type="ECO:0000256" key="6">
    <source>
        <dbReference type="ARBA" id="ARBA00022568"/>
    </source>
</evidence>
<evidence type="ECO:0000256" key="5">
    <source>
        <dbReference type="ARBA" id="ARBA00022554"/>
    </source>
</evidence>
<feature type="region of interest" description="Disordered" evidence="13">
    <location>
        <begin position="291"/>
        <end position="317"/>
    </location>
</feature>
<comment type="function">
    <text evidence="12">Vacuolar cation/proton exchanger (CAX). Translocates Ca(2+) and other metal ions into vacuoles using the proton gradient formed by H(+)-ATPase and H(+)-pyrophosphatase.</text>
</comment>
<proteinExistence type="inferred from homology"/>
<dbReference type="GO" id="GO:0015369">
    <property type="term" value="F:calcium:proton antiporter activity"/>
    <property type="evidence" value="ECO:0007669"/>
    <property type="project" value="UniProtKB-UniRule"/>
</dbReference>
<evidence type="ECO:0000256" key="3">
    <source>
        <dbReference type="ARBA" id="ARBA00022448"/>
    </source>
</evidence>
<feature type="transmembrane region" description="Helical" evidence="12">
    <location>
        <begin position="145"/>
        <end position="167"/>
    </location>
</feature>
<dbReference type="EMBL" id="VIBQ01000038">
    <property type="protein sequence ID" value="KAB8446239.1"/>
    <property type="molecule type" value="Genomic_DNA"/>
</dbReference>
<evidence type="ECO:0000256" key="13">
    <source>
        <dbReference type="SAM" id="MobiDB-lite"/>
    </source>
</evidence>
<gene>
    <name evidence="15" type="ORF">FH972_025221</name>
</gene>
<organism evidence="15 16">
    <name type="scientific">Carpinus fangiana</name>
    <dbReference type="NCBI Taxonomy" id="176857"/>
    <lineage>
        <taxon>Eukaryota</taxon>
        <taxon>Viridiplantae</taxon>
        <taxon>Streptophyta</taxon>
        <taxon>Embryophyta</taxon>
        <taxon>Tracheophyta</taxon>
        <taxon>Spermatophyta</taxon>
        <taxon>Magnoliopsida</taxon>
        <taxon>eudicotyledons</taxon>
        <taxon>Gunneridae</taxon>
        <taxon>Pentapetalae</taxon>
        <taxon>rosids</taxon>
        <taxon>fabids</taxon>
        <taxon>Fagales</taxon>
        <taxon>Betulaceae</taxon>
        <taxon>Carpinus</taxon>
    </lineage>
</organism>
<evidence type="ECO:0000256" key="10">
    <source>
        <dbReference type="ARBA" id="ARBA00023065"/>
    </source>
</evidence>
<dbReference type="InterPro" id="IPR004713">
    <property type="entry name" value="CaH_exchang"/>
</dbReference>
<name>A0A5N6L2Y9_9ROSI</name>
<dbReference type="GO" id="GO:0006874">
    <property type="term" value="P:intracellular calcium ion homeostasis"/>
    <property type="evidence" value="ECO:0007669"/>
    <property type="project" value="TreeGrafter"/>
</dbReference>
<keyword evidence="5 12" id="KW-0926">Vacuole</keyword>
<feature type="transmembrane region" description="Helical" evidence="12">
    <location>
        <begin position="87"/>
        <end position="107"/>
    </location>
</feature>
<keyword evidence="9 12" id="KW-1133">Transmembrane helix</keyword>
<evidence type="ECO:0000256" key="8">
    <source>
        <dbReference type="ARBA" id="ARBA00022837"/>
    </source>
</evidence>
<dbReference type="GO" id="GO:0005774">
    <property type="term" value="C:vacuolar membrane"/>
    <property type="evidence" value="ECO:0007669"/>
    <property type="project" value="UniProtKB-SubCell"/>
</dbReference>
<dbReference type="OrthoDB" id="1699231at2759"/>
<evidence type="ECO:0000256" key="2">
    <source>
        <dbReference type="ARBA" id="ARBA00008248"/>
    </source>
</evidence>
<comment type="caution">
    <text evidence="15">The sequence shown here is derived from an EMBL/GenBank/DDBJ whole genome shotgun (WGS) entry which is preliminary data.</text>
</comment>
<keyword evidence="3 12" id="KW-0813">Transport</keyword>
<sequence>MSSGRWRTVDHEDSGVSATKTDTQRLLDAASGEPASHQGPHRHSRRLLSGVFKPLRDDEDKPRSPYADPASLNRFFSYTSQVLFRSWLNVLLVFVPLGLTMSLAPIPEHLKPTIIFVTNAISIVPLTAILSQCTESIASRMGNTWASLLNITFGNTVELIIFVTAIAKNEIRIVQASLLGSILANLLLALGLSFLVGGLRFREQVHVHLDYRLDFADFCSDVQLYNNTNERLSALSRCYQPHIAYHNEADTMVIELSRGTSIVLLFVYVLYLVFQLKSHVYMYEGIPNPQGDTSTWESESAARSDSYDSADDDNNEPHVETLQAAPASYAAAISLLLASTALIAVSAQLVVDAIPEMTADVNISKAFVGLIVLPLIGNAAEYMTAAHAAHANKMDLAMGIALGSSIQITLFVTPFVVLLGWAMDRSMSLHFDIFETISLFVTVFVVNFLVLDGRSNYLEGSLLIAAYVIIALAAFFYPAEVAQSVLGGNAAGVDIL</sequence>
<keyword evidence="7 12" id="KW-0812">Transmembrane</keyword>
<feature type="region of interest" description="Disordered" evidence="13">
    <location>
        <begin position="1"/>
        <end position="44"/>
    </location>
</feature>
<evidence type="ECO:0000259" key="14">
    <source>
        <dbReference type="Pfam" id="PF01699"/>
    </source>
</evidence>
<comment type="subcellular location">
    <subcellularLocation>
        <location evidence="1">Vacuole membrane</location>
        <topology evidence="1">Multi-pass membrane protein</topology>
    </subcellularLocation>
</comment>
<keyword evidence="16" id="KW-1185">Reference proteome</keyword>
<dbReference type="Gene3D" id="1.20.1420.30">
    <property type="entry name" value="NCX, central ion-binding region"/>
    <property type="match status" value="2"/>
</dbReference>
<dbReference type="Proteomes" id="UP000327013">
    <property type="component" value="Unassembled WGS sequence"/>
</dbReference>
<feature type="transmembrane region" description="Helical" evidence="12">
    <location>
        <begin position="113"/>
        <end position="133"/>
    </location>
</feature>
<dbReference type="NCBIfam" id="TIGR00378">
    <property type="entry name" value="cax"/>
    <property type="match status" value="1"/>
</dbReference>
<evidence type="ECO:0000313" key="16">
    <source>
        <dbReference type="Proteomes" id="UP000327013"/>
    </source>
</evidence>
<dbReference type="Pfam" id="PF01699">
    <property type="entry name" value="Na_Ca_ex"/>
    <property type="match status" value="2"/>
</dbReference>
<evidence type="ECO:0000256" key="4">
    <source>
        <dbReference type="ARBA" id="ARBA00022449"/>
    </source>
</evidence>
<feature type="transmembrane region" description="Helical" evidence="12">
    <location>
        <begin position="173"/>
        <end position="196"/>
    </location>
</feature>
<comment type="similarity">
    <text evidence="2">Belongs to the Ca(2+):cation antiporter (CaCA) (TC 2.A.19) family. Cation/proton exchanger (CAX) subfamily.</text>
</comment>
<dbReference type="InterPro" id="IPR004798">
    <property type="entry name" value="CAX-like"/>
</dbReference>
<reference evidence="15 16" key="1">
    <citation type="submission" date="2019-06" db="EMBL/GenBank/DDBJ databases">
        <title>A chromosomal-level reference genome of Carpinus fangiana (Coryloideae, Betulaceae).</title>
        <authorList>
            <person name="Yang X."/>
            <person name="Wang Z."/>
            <person name="Zhang L."/>
            <person name="Hao G."/>
            <person name="Liu J."/>
            <person name="Yang Y."/>
        </authorList>
    </citation>
    <scope>NUCLEOTIDE SEQUENCE [LARGE SCALE GENOMIC DNA]</scope>
    <source>
        <strain evidence="15">Cfa_2016G</strain>
        <tissue evidence="15">Leaf</tissue>
    </source>
</reference>
<keyword evidence="6 12" id="KW-0109">Calcium transport</keyword>
<protein>
    <recommendedName>
        <fullName evidence="12">Vacuolar cation/proton exchanger</fullName>
    </recommendedName>
</protein>
<feature type="domain" description="Sodium/calcium exchanger membrane region" evidence="14">
    <location>
        <begin position="333"/>
        <end position="475"/>
    </location>
</feature>
<keyword evidence="8 12" id="KW-0106">Calcium</keyword>
<dbReference type="PANTHER" id="PTHR31503:SF18">
    <property type="entry name" value="CA(2+)_H(+) EXCHANGER, PUTATIVE (EUROFUNG)-RELATED"/>
    <property type="match status" value="1"/>
</dbReference>
<accession>A0A5N6L2Y9</accession>
<evidence type="ECO:0000256" key="12">
    <source>
        <dbReference type="RuleBase" id="RU365028"/>
    </source>
</evidence>
<keyword evidence="10 12" id="KW-0406">Ion transport</keyword>
<evidence type="ECO:0000256" key="11">
    <source>
        <dbReference type="ARBA" id="ARBA00023136"/>
    </source>
</evidence>